<dbReference type="InterPro" id="IPR054416">
    <property type="entry name" value="GST_UstS-like_C"/>
</dbReference>
<comment type="caution">
    <text evidence="2">The sequence shown here is derived from an EMBL/GenBank/DDBJ whole genome shotgun (WGS) entry which is preliminary data.</text>
</comment>
<sequence length="279" mass="31463">MAAPSKSSEAMIFYDIAMRPPIASTCCSPNPWKSRMALNFKNVAYSTTWVPFPDVAQVRRALDMDACRKFGDGTNFYTLPILIDSDTNSKIGDSFDIAVYLQTKYPNSGSGNLFPPQKLDFVFDQGVPLLIPLSDQKESGYGEYSQFNTSVDEAFSNHVGLMAHNFPFDPVNMEASRAEFIRRAGLKSWDDFDIQGEKREKLKESLRLMLGDLGKLFLRDTSGPFLLGEQASYADLIVGGWLRMMRVTLPENEWEEVRGWHGGIFGRLYDGLEKYAEVK</sequence>
<dbReference type="InterPro" id="IPR004045">
    <property type="entry name" value="Glutathione_S-Trfase_N"/>
</dbReference>
<dbReference type="Gene3D" id="1.20.1050.10">
    <property type="match status" value="1"/>
</dbReference>
<dbReference type="EMBL" id="JAAAIP010000006">
    <property type="protein sequence ID" value="KAG0330126.1"/>
    <property type="molecule type" value="Genomic_DNA"/>
</dbReference>
<dbReference type="SUPFAM" id="SSF47616">
    <property type="entry name" value="GST C-terminal domain-like"/>
    <property type="match status" value="1"/>
</dbReference>
<keyword evidence="3" id="KW-1185">Reference proteome</keyword>
<evidence type="ECO:0000259" key="1">
    <source>
        <dbReference type="PROSITE" id="PS50404"/>
    </source>
</evidence>
<reference evidence="2" key="1">
    <citation type="journal article" date="2020" name="Fungal Divers.">
        <title>Resolving the Mortierellaceae phylogeny through synthesis of multi-gene phylogenetics and phylogenomics.</title>
        <authorList>
            <person name="Vandepol N."/>
            <person name="Liber J."/>
            <person name="Desiro A."/>
            <person name="Na H."/>
            <person name="Kennedy M."/>
            <person name="Barry K."/>
            <person name="Grigoriev I.V."/>
            <person name="Miller A.N."/>
            <person name="O'Donnell K."/>
            <person name="Stajich J.E."/>
            <person name="Bonito G."/>
        </authorList>
    </citation>
    <scope>NUCLEOTIDE SEQUENCE</scope>
    <source>
        <strain evidence="2">REB-010B</strain>
    </source>
</reference>
<feature type="domain" description="GST N-terminal" evidence="1">
    <location>
        <begin position="18"/>
        <end position="109"/>
    </location>
</feature>
<protein>
    <recommendedName>
        <fullName evidence="1">GST N-terminal domain-containing protein</fullName>
    </recommendedName>
</protein>
<dbReference type="Proteomes" id="UP000738325">
    <property type="component" value="Unassembled WGS sequence"/>
</dbReference>
<dbReference type="SUPFAM" id="SSF52833">
    <property type="entry name" value="Thioredoxin-like"/>
    <property type="match status" value="1"/>
</dbReference>
<evidence type="ECO:0000313" key="2">
    <source>
        <dbReference type="EMBL" id="KAG0330126.1"/>
    </source>
</evidence>
<dbReference type="Pfam" id="PF13409">
    <property type="entry name" value="GST_N_2"/>
    <property type="match status" value="1"/>
</dbReference>
<name>A0A9P6V0N0_9FUNG</name>
<gene>
    <name evidence="2" type="ORF">BGZ99_007989</name>
</gene>
<dbReference type="InterPro" id="IPR036282">
    <property type="entry name" value="Glutathione-S-Trfase_C_sf"/>
</dbReference>
<accession>A0A9P6V0N0</accession>
<dbReference type="CDD" id="cd03038">
    <property type="entry name" value="GST_N_etherase_LigE"/>
    <property type="match status" value="1"/>
</dbReference>
<organism evidence="2 3">
    <name type="scientific">Dissophora globulifera</name>
    <dbReference type="NCBI Taxonomy" id="979702"/>
    <lineage>
        <taxon>Eukaryota</taxon>
        <taxon>Fungi</taxon>
        <taxon>Fungi incertae sedis</taxon>
        <taxon>Mucoromycota</taxon>
        <taxon>Mortierellomycotina</taxon>
        <taxon>Mortierellomycetes</taxon>
        <taxon>Mortierellales</taxon>
        <taxon>Mortierellaceae</taxon>
        <taxon>Dissophora</taxon>
    </lineage>
</organism>
<dbReference type="Gene3D" id="3.40.30.10">
    <property type="entry name" value="Glutaredoxin"/>
    <property type="match status" value="1"/>
</dbReference>
<dbReference type="PROSITE" id="PS50404">
    <property type="entry name" value="GST_NTER"/>
    <property type="match status" value="1"/>
</dbReference>
<evidence type="ECO:0000313" key="3">
    <source>
        <dbReference type="Proteomes" id="UP000738325"/>
    </source>
</evidence>
<proteinExistence type="predicted"/>
<dbReference type="CDD" id="cd00299">
    <property type="entry name" value="GST_C_family"/>
    <property type="match status" value="1"/>
</dbReference>
<dbReference type="AlphaFoldDB" id="A0A9P6V0N0"/>
<dbReference type="OrthoDB" id="4951845at2759"/>
<dbReference type="InterPro" id="IPR036249">
    <property type="entry name" value="Thioredoxin-like_sf"/>
</dbReference>
<dbReference type="Pfam" id="PF22041">
    <property type="entry name" value="GST_C_7"/>
    <property type="match status" value="1"/>
</dbReference>